<gene>
    <name evidence="2" type="ORF">EW093_11870</name>
</gene>
<evidence type="ECO:0000313" key="2">
    <source>
        <dbReference type="EMBL" id="QEN05378.1"/>
    </source>
</evidence>
<dbReference type="KEGG" id="sper:EW093_11870"/>
<dbReference type="SUPFAM" id="SSF47413">
    <property type="entry name" value="lambda repressor-like DNA-binding domains"/>
    <property type="match status" value="1"/>
</dbReference>
<organism evidence="2 3">
    <name type="scientific">Thiospirochaeta perfilievii</name>
    <dbReference type="NCBI Taxonomy" id="252967"/>
    <lineage>
        <taxon>Bacteria</taxon>
        <taxon>Pseudomonadati</taxon>
        <taxon>Spirochaetota</taxon>
        <taxon>Spirochaetia</taxon>
        <taxon>Spirochaetales</taxon>
        <taxon>Spirochaetaceae</taxon>
        <taxon>Thiospirochaeta</taxon>
    </lineage>
</organism>
<dbReference type="InterPro" id="IPR010982">
    <property type="entry name" value="Lambda_DNA-bd_dom_sf"/>
</dbReference>
<dbReference type="PANTHER" id="PTHR34475:SF1">
    <property type="entry name" value="CYTOSKELETON PROTEIN RODZ"/>
    <property type="match status" value="1"/>
</dbReference>
<name>A0A5C1QDE8_9SPIO</name>
<dbReference type="AlphaFoldDB" id="A0A5C1QDE8"/>
<sequence length="364" mass="42128">MRSLRDLLLNKREEKGFTINQVAYETNISKKYIEALEEEDFSVFPAEAYLLGFLRNYAEFLGLDYDLVYGEYQNCLLRDEPTPLSELMGVNKKIEIKPWMIYIPVIILTLIFALPPVVRKVNNFIDDRKEALRIAGEKQSKNYIITTDYSDQKVRVDDSFTLDIGDEKVTYLIREIDSNLILTESYKGDERVITLKLGSEVESDFVYKNEKYIVSLFLKDIGGFSDNSAIMKVKYDIKEVAVFSSSDLSLDSEDSTLKDSKVILVKKYTPEPYSLSIKFEGDILFRYQAKGEELKEFFYQKNSVLSMDVTKSIQIWTSNAGLTKLKINGETLVLGRTGEVHVFSLRWLYIKDKDEYRLEYATAY</sequence>
<feature type="transmembrane region" description="Helical" evidence="1">
    <location>
        <begin position="99"/>
        <end position="118"/>
    </location>
</feature>
<dbReference type="GO" id="GO:0003677">
    <property type="term" value="F:DNA binding"/>
    <property type="evidence" value="ECO:0007669"/>
    <property type="project" value="InterPro"/>
</dbReference>
<keyword evidence="1" id="KW-1133">Transmembrane helix</keyword>
<dbReference type="Proteomes" id="UP000323824">
    <property type="component" value="Chromosome"/>
</dbReference>
<dbReference type="Pfam" id="PF13413">
    <property type="entry name" value="HTH_25"/>
    <property type="match status" value="1"/>
</dbReference>
<accession>A0A5C1QDE8</accession>
<dbReference type="Gene3D" id="1.10.260.40">
    <property type="entry name" value="lambda repressor-like DNA-binding domains"/>
    <property type="match status" value="1"/>
</dbReference>
<evidence type="ECO:0000256" key="1">
    <source>
        <dbReference type="SAM" id="Phobius"/>
    </source>
</evidence>
<reference evidence="2 3" key="2">
    <citation type="submission" date="2019-09" db="EMBL/GenBank/DDBJ databases">
        <title>Complete Genome Sequence and Methylome Analysis of free living Spirochaetas.</title>
        <authorList>
            <person name="Leshcheva N."/>
            <person name="Mikheeva N."/>
        </authorList>
    </citation>
    <scope>NUCLEOTIDE SEQUENCE [LARGE SCALE GENOMIC DNA]</scope>
    <source>
        <strain evidence="2 3">P</strain>
    </source>
</reference>
<keyword evidence="1" id="KW-0812">Transmembrane</keyword>
<keyword evidence="1" id="KW-0472">Membrane</keyword>
<dbReference type="PANTHER" id="PTHR34475">
    <property type="match status" value="1"/>
</dbReference>
<dbReference type="RefSeq" id="WP_149568616.1">
    <property type="nucleotide sequence ID" value="NZ_CP035807.1"/>
</dbReference>
<protein>
    <submittedName>
        <fullName evidence="2">Helix-turn-helix domain-containing protein</fullName>
    </submittedName>
</protein>
<keyword evidence="3" id="KW-1185">Reference proteome</keyword>
<proteinExistence type="predicted"/>
<dbReference type="EMBL" id="CP035807">
    <property type="protein sequence ID" value="QEN05378.1"/>
    <property type="molecule type" value="Genomic_DNA"/>
</dbReference>
<dbReference type="InterPro" id="IPR050400">
    <property type="entry name" value="Bact_Cytoskel_RodZ"/>
</dbReference>
<dbReference type="OrthoDB" id="9797543at2"/>
<evidence type="ECO:0000313" key="3">
    <source>
        <dbReference type="Proteomes" id="UP000323824"/>
    </source>
</evidence>
<reference evidence="2 3" key="1">
    <citation type="submission" date="2019-02" db="EMBL/GenBank/DDBJ databases">
        <authorList>
            <person name="Fomenkov A."/>
            <person name="Dubinina G."/>
            <person name="Grabovich M."/>
            <person name="Vincze T."/>
            <person name="Roberts R.J."/>
        </authorList>
    </citation>
    <scope>NUCLEOTIDE SEQUENCE [LARGE SCALE GENOMIC DNA]</scope>
    <source>
        <strain evidence="2 3">P</strain>
    </source>
</reference>